<evidence type="ECO:0000313" key="1">
    <source>
        <dbReference type="EMBL" id="GAA5500741.1"/>
    </source>
</evidence>
<gene>
    <name evidence="1" type="ORF">Dxin01_00466</name>
</gene>
<dbReference type="EMBL" id="BAABRN010000003">
    <property type="protein sequence ID" value="GAA5500741.1"/>
    <property type="molecule type" value="Genomic_DNA"/>
</dbReference>
<keyword evidence="2" id="KW-1185">Reference proteome</keyword>
<evidence type="ECO:0000313" key="2">
    <source>
        <dbReference type="Proteomes" id="UP001458946"/>
    </source>
</evidence>
<name>A0ABP9V7R6_9DEIO</name>
<sequence>MNFAPSFAESRVAQFRAEAEHRRVLKQLAKPRPERLRLSLRALFVRLRLA</sequence>
<dbReference type="Proteomes" id="UP001458946">
    <property type="component" value="Unassembled WGS sequence"/>
</dbReference>
<reference evidence="1 2" key="1">
    <citation type="submission" date="2024-02" db="EMBL/GenBank/DDBJ databases">
        <title>Deinococcus xinjiangensis NBRC 107630.</title>
        <authorList>
            <person name="Ichikawa N."/>
            <person name="Katano-Makiyama Y."/>
            <person name="Hidaka K."/>
        </authorList>
    </citation>
    <scope>NUCLEOTIDE SEQUENCE [LARGE SCALE GENOMIC DNA]</scope>
    <source>
        <strain evidence="1 2">NBRC 107630</strain>
    </source>
</reference>
<organism evidence="1 2">
    <name type="scientific">Deinococcus xinjiangensis</name>
    <dbReference type="NCBI Taxonomy" id="457454"/>
    <lineage>
        <taxon>Bacteria</taxon>
        <taxon>Thermotogati</taxon>
        <taxon>Deinococcota</taxon>
        <taxon>Deinococci</taxon>
        <taxon>Deinococcales</taxon>
        <taxon>Deinococcaceae</taxon>
        <taxon>Deinococcus</taxon>
    </lineage>
</organism>
<proteinExistence type="predicted"/>
<accession>A0ABP9V7R6</accession>
<dbReference type="RefSeq" id="WP_353540721.1">
    <property type="nucleotide sequence ID" value="NZ_BAABRN010000003.1"/>
</dbReference>
<comment type="caution">
    <text evidence="1">The sequence shown here is derived from an EMBL/GenBank/DDBJ whole genome shotgun (WGS) entry which is preliminary data.</text>
</comment>
<protein>
    <submittedName>
        <fullName evidence="1">Uncharacterized protein</fullName>
    </submittedName>
</protein>